<evidence type="ECO:0000313" key="11">
    <source>
        <dbReference type="EMBL" id="MFD2171315.1"/>
    </source>
</evidence>
<evidence type="ECO:0000256" key="6">
    <source>
        <dbReference type="ARBA" id="ARBA00039022"/>
    </source>
</evidence>
<comment type="caution">
    <text evidence="11">The sequence shown here is derived from an EMBL/GenBank/DDBJ whole genome shotgun (WGS) entry which is preliminary data.</text>
</comment>
<proteinExistence type="inferred from homology"/>
<protein>
    <recommendedName>
        <fullName evidence="7">Glucosyl-3-phosphoglycerate synthase</fullName>
        <ecNumber evidence="6">2.4.1.266</ecNumber>
    </recommendedName>
</protein>
<dbReference type="InterPro" id="IPR001173">
    <property type="entry name" value="Glyco_trans_2-like"/>
</dbReference>
<evidence type="ECO:0000256" key="9">
    <source>
        <dbReference type="ARBA" id="ARBA00048997"/>
    </source>
</evidence>
<evidence type="ECO:0000256" key="7">
    <source>
        <dbReference type="ARBA" id="ARBA00040894"/>
    </source>
</evidence>
<evidence type="ECO:0000256" key="1">
    <source>
        <dbReference type="ARBA" id="ARBA00001946"/>
    </source>
</evidence>
<evidence type="ECO:0000313" key="12">
    <source>
        <dbReference type="Proteomes" id="UP001597343"/>
    </source>
</evidence>
<keyword evidence="3" id="KW-0328">Glycosyltransferase</keyword>
<comment type="catalytic activity">
    <reaction evidence="9">
        <text>an NDP-alpha-D-glucose + (2R)-3-phosphoglycerate = (2R)-2-O-(alpha-D-glucopyranosyl)-3-phospho-glycerate + a ribonucleoside 5'-diphosphate + H(+)</text>
        <dbReference type="Rhea" id="RHEA:47244"/>
        <dbReference type="ChEBI" id="CHEBI:15378"/>
        <dbReference type="ChEBI" id="CHEBI:57930"/>
        <dbReference type="ChEBI" id="CHEBI:58272"/>
        <dbReference type="ChEBI" id="CHEBI:62600"/>
        <dbReference type="ChEBI" id="CHEBI:76533"/>
        <dbReference type="EC" id="2.4.1.266"/>
    </reaction>
    <physiologicalReaction direction="left-to-right" evidence="9">
        <dbReference type="Rhea" id="RHEA:47245"/>
    </physiologicalReaction>
</comment>
<organism evidence="11 12">
    <name type="scientific">Tumebacillus lipolyticus</name>
    <dbReference type="NCBI Taxonomy" id="1280370"/>
    <lineage>
        <taxon>Bacteria</taxon>
        <taxon>Bacillati</taxon>
        <taxon>Bacillota</taxon>
        <taxon>Bacilli</taxon>
        <taxon>Bacillales</taxon>
        <taxon>Alicyclobacillaceae</taxon>
        <taxon>Tumebacillus</taxon>
    </lineage>
</organism>
<sequence>MIPLLTLIIPAYNEVNNIERVLDVVVKMPDFQQIVVVDDGSFDGTYDKIRSYPVESIRFEQNRGKGAAIWAGVQQARHPYVMLLDADLIGLREVHLRSLIEPVVYGDAAMSLGLFGTGRLATDWAQRVAPALTGQRVLRREVLTSLPLIESARYGVEVALNRHVRQSGLKVAAVELDRLTHQMKEEKLGLLSGFKARMRMYWDIMRVLIR</sequence>
<dbReference type="InterPro" id="IPR050256">
    <property type="entry name" value="Glycosyltransferase_2"/>
</dbReference>
<dbReference type="PANTHER" id="PTHR48090:SF10">
    <property type="entry name" value="GLUCOSYL-3-PHOSPHOGLYCERATE SYNTHASE"/>
    <property type="match status" value="1"/>
</dbReference>
<gene>
    <name evidence="11" type="ORF">ACFSOY_15200</name>
</gene>
<feature type="domain" description="Glycosyltransferase 2-like" evidence="10">
    <location>
        <begin position="7"/>
        <end position="123"/>
    </location>
</feature>
<keyword evidence="12" id="KW-1185">Reference proteome</keyword>
<dbReference type="InterPro" id="IPR029044">
    <property type="entry name" value="Nucleotide-diphossugar_trans"/>
</dbReference>
<dbReference type="Pfam" id="PF00535">
    <property type="entry name" value="Glycos_transf_2"/>
    <property type="match status" value="1"/>
</dbReference>
<reference evidence="12" key="1">
    <citation type="journal article" date="2019" name="Int. J. Syst. Evol. Microbiol.">
        <title>The Global Catalogue of Microorganisms (GCM) 10K type strain sequencing project: providing services to taxonomists for standard genome sequencing and annotation.</title>
        <authorList>
            <consortium name="The Broad Institute Genomics Platform"/>
            <consortium name="The Broad Institute Genome Sequencing Center for Infectious Disease"/>
            <person name="Wu L."/>
            <person name="Ma J."/>
        </authorList>
    </citation>
    <scope>NUCLEOTIDE SEQUENCE [LARGE SCALE GENOMIC DNA]</scope>
    <source>
        <strain evidence="12">CGMCC 1.13574</strain>
    </source>
</reference>
<evidence type="ECO:0000256" key="3">
    <source>
        <dbReference type="ARBA" id="ARBA00022676"/>
    </source>
</evidence>
<dbReference type="CDD" id="cd04179">
    <property type="entry name" value="DPM_DPG-synthase_like"/>
    <property type="match status" value="1"/>
</dbReference>
<dbReference type="PANTHER" id="PTHR48090">
    <property type="entry name" value="UNDECAPRENYL-PHOSPHATE 4-DEOXY-4-FORMAMIDO-L-ARABINOSE TRANSFERASE-RELATED"/>
    <property type="match status" value="1"/>
</dbReference>
<evidence type="ECO:0000259" key="10">
    <source>
        <dbReference type="Pfam" id="PF00535"/>
    </source>
</evidence>
<dbReference type="EC" id="2.4.1.266" evidence="6"/>
<dbReference type="EMBL" id="JBHUIO010000009">
    <property type="protein sequence ID" value="MFD2171315.1"/>
    <property type="molecule type" value="Genomic_DNA"/>
</dbReference>
<comment type="similarity">
    <text evidence="2">Belongs to the glycosyltransferase 2 family.</text>
</comment>
<evidence type="ECO:0000256" key="2">
    <source>
        <dbReference type="ARBA" id="ARBA00006739"/>
    </source>
</evidence>
<keyword evidence="5" id="KW-0460">Magnesium</keyword>
<evidence type="ECO:0000256" key="5">
    <source>
        <dbReference type="ARBA" id="ARBA00022842"/>
    </source>
</evidence>
<dbReference type="Gene3D" id="3.90.550.10">
    <property type="entry name" value="Spore Coat Polysaccharide Biosynthesis Protein SpsA, Chain A"/>
    <property type="match status" value="1"/>
</dbReference>
<evidence type="ECO:0000256" key="4">
    <source>
        <dbReference type="ARBA" id="ARBA00022679"/>
    </source>
</evidence>
<name>A0ABW5A0E9_9BACL</name>
<comment type="catalytic activity">
    <reaction evidence="8">
        <text>(2R)-3-phosphoglycerate + UDP-alpha-D-glucose = (2R)-2-O-(alpha-D-glucopyranosyl)-3-phospho-glycerate + UDP + H(+)</text>
        <dbReference type="Rhea" id="RHEA:31319"/>
        <dbReference type="ChEBI" id="CHEBI:15378"/>
        <dbReference type="ChEBI" id="CHEBI:58223"/>
        <dbReference type="ChEBI" id="CHEBI:58272"/>
        <dbReference type="ChEBI" id="CHEBI:58885"/>
        <dbReference type="ChEBI" id="CHEBI:62600"/>
        <dbReference type="EC" id="2.4.1.266"/>
    </reaction>
    <physiologicalReaction direction="left-to-right" evidence="8">
        <dbReference type="Rhea" id="RHEA:31320"/>
    </physiologicalReaction>
</comment>
<keyword evidence="4" id="KW-0808">Transferase</keyword>
<accession>A0ABW5A0E9</accession>
<evidence type="ECO:0000256" key="8">
    <source>
        <dbReference type="ARBA" id="ARBA00048689"/>
    </source>
</evidence>
<dbReference type="SUPFAM" id="SSF53448">
    <property type="entry name" value="Nucleotide-diphospho-sugar transferases"/>
    <property type="match status" value="1"/>
</dbReference>
<dbReference type="Proteomes" id="UP001597343">
    <property type="component" value="Unassembled WGS sequence"/>
</dbReference>
<comment type="cofactor">
    <cofactor evidence="1">
        <name>Mg(2+)</name>
        <dbReference type="ChEBI" id="CHEBI:18420"/>
    </cofactor>
</comment>
<dbReference type="RefSeq" id="WP_386048014.1">
    <property type="nucleotide sequence ID" value="NZ_JBHUIO010000009.1"/>
</dbReference>